<dbReference type="PANTHER" id="PTHR45920:SF4">
    <property type="entry name" value="FORMIN HOMOLOGY 2 DOMAIN CONTAINING, ISOFORM I"/>
    <property type="match status" value="1"/>
</dbReference>
<evidence type="ECO:0000259" key="2">
    <source>
        <dbReference type="PROSITE" id="PS51444"/>
    </source>
</evidence>
<dbReference type="SUPFAM" id="SSF101447">
    <property type="entry name" value="Formin homology 2 domain (FH2 domain)"/>
    <property type="match status" value="1"/>
</dbReference>
<comment type="caution">
    <text evidence="3">The sequence shown here is derived from an EMBL/GenBank/DDBJ whole genome shotgun (WGS) entry which is preliminary data.</text>
</comment>
<dbReference type="GO" id="GO:0051015">
    <property type="term" value="F:actin filament binding"/>
    <property type="evidence" value="ECO:0007669"/>
    <property type="project" value="TreeGrafter"/>
</dbReference>
<name>A0A9D3MHV0_ANGAN</name>
<dbReference type="GO" id="GO:0005856">
    <property type="term" value="C:cytoskeleton"/>
    <property type="evidence" value="ECO:0007669"/>
    <property type="project" value="TreeGrafter"/>
</dbReference>
<dbReference type="SMART" id="SM00498">
    <property type="entry name" value="FH2"/>
    <property type="match status" value="1"/>
</dbReference>
<organism evidence="3 4">
    <name type="scientific">Anguilla anguilla</name>
    <name type="common">European freshwater eel</name>
    <name type="synonym">Muraena anguilla</name>
    <dbReference type="NCBI Taxonomy" id="7936"/>
    <lineage>
        <taxon>Eukaryota</taxon>
        <taxon>Metazoa</taxon>
        <taxon>Chordata</taxon>
        <taxon>Craniata</taxon>
        <taxon>Vertebrata</taxon>
        <taxon>Euteleostomi</taxon>
        <taxon>Actinopterygii</taxon>
        <taxon>Neopterygii</taxon>
        <taxon>Teleostei</taxon>
        <taxon>Anguilliformes</taxon>
        <taxon>Anguillidae</taxon>
        <taxon>Anguilla</taxon>
    </lineage>
</organism>
<dbReference type="PANTHER" id="PTHR45920">
    <property type="entry name" value="FORMIN HOMOLOGY 2 DOMAIN CONTAINING, ISOFORM I"/>
    <property type="match status" value="1"/>
</dbReference>
<evidence type="ECO:0000313" key="3">
    <source>
        <dbReference type="EMBL" id="KAG5846278.1"/>
    </source>
</evidence>
<dbReference type="Pfam" id="PF02181">
    <property type="entry name" value="FH2"/>
    <property type="match status" value="1"/>
</dbReference>
<evidence type="ECO:0000313" key="4">
    <source>
        <dbReference type="Proteomes" id="UP001044222"/>
    </source>
</evidence>
<feature type="compositionally biased region" description="Low complexity" evidence="1">
    <location>
        <begin position="436"/>
        <end position="447"/>
    </location>
</feature>
<gene>
    <name evidence="3" type="ORF">ANANG_G00148080</name>
</gene>
<sequence length="489" mass="56174">MKQADAERPLPLGLDELWPSFFSPTPRLRLNTLDFSDLWDEEDLGLDSAEENRALRTLRLHWRALHHLPLLPRIGHFGPQTIWAGLEPVELDTQNLEHLFESKNNTLSVEGARRRQHYISVLTVKRSNIITITLSSLPPPHLLPPAILSMDCCVLDREDLQKLQTLVPSQEELCLIQEAQAQSPGSPLAPAELCLTTLGAIPHLRPRLQLWAFALDYDTLEREIAEPLFHLKQAMEQLATSQTFHRILATVLAIGNFLNGCKARGFELSYLGKLSQVKDTHSRQPLLQHVCALLLQLYPQSSDLLSELTAVTRASKWEYSQVGSNLAQLQARCKACWEQLNLLEQVEDGQEHAESLRKKLPHFLRESEERLSILKAVHRRVINRFHSFLLYLGYTPQSVRSLRAETFCKSISDFALEYKTARHAILQRREREERGTPNTPTPRHTPTQESLEQYMLEEILRTPESTHFDPILPRHRNKHTGVLSRRLKW</sequence>
<dbReference type="GO" id="GO:0030866">
    <property type="term" value="P:cortical actin cytoskeleton organization"/>
    <property type="evidence" value="ECO:0007669"/>
    <property type="project" value="TreeGrafter"/>
</dbReference>
<dbReference type="Proteomes" id="UP001044222">
    <property type="component" value="Chromosome 7"/>
</dbReference>
<dbReference type="EMBL" id="JAFIRN010000007">
    <property type="protein sequence ID" value="KAG5846278.1"/>
    <property type="molecule type" value="Genomic_DNA"/>
</dbReference>
<dbReference type="InterPro" id="IPR015425">
    <property type="entry name" value="FH2_Formin"/>
</dbReference>
<protein>
    <recommendedName>
        <fullName evidence="2">FH2 domain-containing protein</fullName>
    </recommendedName>
</protein>
<dbReference type="GO" id="GO:0005737">
    <property type="term" value="C:cytoplasm"/>
    <property type="evidence" value="ECO:0007669"/>
    <property type="project" value="TreeGrafter"/>
</dbReference>
<evidence type="ECO:0000256" key="1">
    <source>
        <dbReference type="SAM" id="MobiDB-lite"/>
    </source>
</evidence>
<feature type="region of interest" description="Disordered" evidence="1">
    <location>
        <begin position="427"/>
        <end position="449"/>
    </location>
</feature>
<dbReference type="AlphaFoldDB" id="A0A9D3MHV0"/>
<dbReference type="Gene3D" id="1.20.58.2220">
    <property type="entry name" value="Formin, FH2 domain"/>
    <property type="match status" value="1"/>
</dbReference>
<accession>A0A9D3MHV0</accession>
<proteinExistence type="predicted"/>
<reference evidence="3" key="1">
    <citation type="submission" date="2021-01" db="EMBL/GenBank/DDBJ databases">
        <title>A chromosome-scale assembly of European eel, Anguilla anguilla.</title>
        <authorList>
            <person name="Henkel C."/>
            <person name="Jong-Raadsen S.A."/>
            <person name="Dufour S."/>
            <person name="Weltzien F.-A."/>
            <person name="Palstra A.P."/>
            <person name="Pelster B."/>
            <person name="Spaink H.P."/>
            <person name="Van Den Thillart G.E."/>
            <person name="Jansen H."/>
            <person name="Zahm M."/>
            <person name="Klopp C."/>
            <person name="Cedric C."/>
            <person name="Louis A."/>
            <person name="Berthelot C."/>
            <person name="Parey E."/>
            <person name="Roest Crollius H."/>
            <person name="Montfort J."/>
            <person name="Robinson-Rechavi M."/>
            <person name="Bucao C."/>
            <person name="Bouchez O."/>
            <person name="Gislard M."/>
            <person name="Lluch J."/>
            <person name="Milhes M."/>
            <person name="Lampietro C."/>
            <person name="Lopez Roques C."/>
            <person name="Donnadieu C."/>
            <person name="Braasch I."/>
            <person name="Desvignes T."/>
            <person name="Postlethwait J."/>
            <person name="Bobe J."/>
            <person name="Guiguen Y."/>
            <person name="Dirks R."/>
        </authorList>
    </citation>
    <scope>NUCLEOTIDE SEQUENCE</scope>
    <source>
        <strain evidence="3">Tag_6206</strain>
        <tissue evidence="3">Liver</tissue>
    </source>
</reference>
<feature type="domain" description="FH2" evidence="2">
    <location>
        <begin position="47"/>
        <end position="444"/>
    </location>
</feature>
<keyword evidence="4" id="KW-1185">Reference proteome</keyword>
<dbReference type="PROSITE" id="PS51444">
    <property type="entry name" value="FH2"/>
    <property type="match status" value="1"/>
</dbReference>
<dbReference type="InterPro" id="IPR042201">
    <property type="entry name" value="FH2_Formin_sf"/>
</dbReference>